<accession>A0AAD5ZWE1</accession>
<gene>
    <name evidence="2" type="ORF">LUZ61_008991</name>
</gene>
<evidence type="ECO:0000259" key="1">
    <source>
        <dbReference type="Pfam" id="PF23247"/>
    </source>
</evidence>
<dbReference type="AlphaFoldDB" id="A0AAD5ZWE1"/>
<dbReference type="InterPro" id="IPR001611">
    <property type="entry name" value="Leu-rich_rpt"/>
</dbReference>
<name>A0AAD5ZWE1_9POAL</name>
<dbReference type="InterPro" id="IPR057135">
    <property type="entry name" value="At4g27190-like_LRR"/>
</dbReference>
<keyword evidence="3" id="KW-1185">Reference proteome</keyword>
<dbReference type="Gene3D" id="3.80.10.10">
    <property type="entry name" value="Ribonuclease Inhibitor"/>
    <property type="match status" value="2"/>
</dbReference>
<protein>
    <recommendedName>
        <fullName evidence="1">Disease resistance protein At4g27190-like leucine-rich repeats domain-containing protein</fullName>
    </recommendedName>
</protein>
<dbReference type="PANTHER" id="PTHR33463:SF28">
    <property type="entry name" value="VTA1_CALLOSE SYNTHASE N-TERMINAL DOMAIN-CONTAINING PROTEIN"/>
    <property type="match status" value="1"/>
</dbReference>
<dbReference type="InterPro" id="IPR032675">
    <property type="entry name" value="LRR_dom_sf"/>
</dbReference>
<dbReference type="PROSITE" id="PS51450">
    <property type="entry name" value="LRR"/>
    <property type="match status" value="1"/>
</dbReference>
<dbReference type="PANTHER" id="PTHR33463">
    <property type="entry name" value="NB-ARC DOMAIN-CONTAINING PROTEIN-RELATED"/>
    <property type="match status" value="1"/>
</dbReference>
<feature type="domain" description="Disease resistance protein At4g27190-like leucine-rich repeats" evidence="1">
    <location>
        <begin position="301"/>
        <end position="409"/>
    </location>
</feature>
<dbReference type="EMBL" id="JAMRDG010000001">
    <property type="protein sequence ID" value="KAJ3705286.1"/>
    <property type="molecule type" value="Genomic_DNA"/>
</dbReference>
<dbReference type="SUPFAM" id="SSF52058">
    <property type="entry name" value="L domain-like"/>
    <property type="match status" value="1"/>
</dbReference>
<proteinExistence type="predicted"/>
<comment type="caution">
    <text evidence="2">The sequence shown here is derived from an EMBL/GenBank/DDBJ whole genome shotgun (WGS) entry which is preliminary data.</text>
</comment>
<dbReference type="InterPro" id="IPR050905">
    <property type="entry name" value="Plant_NBS-LRR"/>
</dbReference>
<dbReference type="Proteomes" id="UP001210211">
    <property type="component" value="Unassembled WGS sequence"/>
</dbReference>
<sequence length="468" mass="53345">MNQNKSIRSFSLSDSSITLLSLCGCRELANIYLKGLKELEDLNLSGTAITEIPDVSDFSRLRKLDLLAVPHLRRAPWHKLDYIPKVLNLDQCDFTYTSISDFNAQYCKNHQGMTEIMDKVCIRVTNSHLFHSLSSKHCTHLFNKGSLQTFYVLVASSEKRKEALGTSLSQTMQFQSFEQSCYKDDKLKALAPKSLLVQQMQCSRHVKISSTERYPFGLEGILEITESLSVEDNIHISSVSDLNPRLPVLRALQIEECHKIESLFNATSEESVCSKLQNISVAHLPYMSHLVIEKGAYLLGESFGSLKNLHLSQCQRLKSIFPDDVLLPNLEMLVITGCSSLQTVFYKSGYYTFDADTIKNFRENHLRSLHTVRLYLLPQLVHIHEQQRVGALLMEKWRTLFFRGCWGLCQLPLLNGSRGQKVFIDGEGKKCNTLKAQMDPEQLSYYEFRPKPPVASTKDTVKNMIFLK</sequence>
<evidence type="ECO:0000313" key="3">
    <source>
        <dbReference type="Proteomes" id="UP001210211"/>
    </source>
</evidence>
<reference evidence="2 3" key="1">
    <citation type="journal article" date="2022" name="Cell">
        <title>Repeat-based holocentromeres influence genome architecture and karyotype evolution.</title>
        <authorList>
            <person name="Hofstatter P.G."/>
            <person name="Thangavel G."/>
            <person name="Lux T."/>
            <person name="Neumann P."/>
            <person name="Vondrak T."/>
            <person name="Novak P."/>
            <person name="Zhang M."/>
            <person name="Costa L."/>
            <person name="Castellani M."/>
            <person name="Scott A."/>
            <person name="Toegelov H."/>
            <person name="Fuchs J."/>
            <person name="Mata-Sucre Y."/>
            <person name="Dias Y."/>
            <person name="Vanzela A.L.L."/>
            <person name="Huettel B."/>
            <person name="Almeida C.C.S."/>
            <person name="Simkova H."/>
            <person name="Souza G."/>
            <person name="Pedrosa-Harand A."/>
            <person name="Macas J."/>
            <person name="Mayer K.F.X."/>
            <person name="Houben A."/>
            <person name="Marques A."/>
        </authorList>
    </citation>
    <scope>NUCLEOTIDE SEQUENCE [LARGE SCALE GENOMIC DNA]</scope>
    <source>
        <strain evidence="2">RhyTen1mFocal</strain>
    </source>
</reference>
<dbReference type="PROSITE" id="PS51257">
    <property type="entry name" value="PROKAR_LIPOPROTEIN"/>
    <property type="match status" value="1"/>
</dbReference>
<organism evidence="2 3">
    <name type="scientific">Rhynchospora tenuis</name>
    <dbReference type="NCBI Taxonomy" id="198213"/>
    <lineage>
        <taxon>Eukaryota</taxon>
        <taxon>Viridiplantae</taxon>
        <taxon>Streptophyta</taxon>
        <taxon>Embryophyta</taxon>
        <taxon>Tracheophyta</taxon>
        <taxon>Spermatophyta</taxon>
        <taxon>Magnoliopsida</taxon>
        <taxon>Liliopsida</taxon>
        <taxon>Poales</taxon>
        <taxon>Cyperaceae</taxon>
        <taxon>Cyperoideae</taxon>
        <taxon>Rhynchosporeae</taxon>
        <taxon>Rhynchospora</taxon>
    </lineage>
</organism>
<dbReference type="Pfam" id="PF23247">
    <property type="entry name" value="LRR_RPS2"/>
    <property type="match status" value="1"/>
</dbReference>
<evidence type="ECO:0000313" key="2">
    <source>
        <dbReference type="EMBL" id="KAJ3705286.1"/>
    </source>
</evidence>